<evidence type="ECO:0008006" key="4">
    <source>
        <dbReference type="Google" id="ProtNLM"/>
    </source>
</evidence>
<comment type="caution">
    <text evidence="2">The sequence shown here is derived from an EMBL/GenBank/DDBJ whole genome shotgun (WGS) entry which is preliminary data.</text>
</comment>
<name>A0AA37T132_9ALTE</name>
<feature type="signal peptide" evidence="1">
    <location>
        <begin position="1"/>
        <end position="26"/>
    </location>
</feature>
<evidence type="ECO:0000256" key="1">
    <source>
        <dbReference type="SAM" id="SignalP"/>
    </source>
</evidence>
<keyword evidence="3" id="KW-1185">Reference proteome</keyword>
<feature type="chain" id="PRO_5041371256" description="PEP-CTERM protein-sorting domain-containing protein" evidence="1">
    <location>
        <begin position="27"/>
        <end position="275"/>
    </location>
</feature>
<protein>
    <recommendedName>
        <fullName evidence="4">PEP-CTERM protein-sorting domain-containing protein</fullName>
    </recommendedName>
</protein>
<evidence type="ECO:0000313" key="3">
    <source>
        <dbReference type="Proteomes" id="UP001156601"/>
    </source>
</evidence>
<reference evidence="2" key="1">
    <citation type="journal article" date="2014" name="Int. J. Syst. Evol. Microbiol.">
        <title>Complete genome sequence of Corynebacterium casei LMG S-19264T (=DSM 44701T), isolated from a smear-ripened cheese.</title>
        <authorList>
            <consortium name="US DOE Joint Genome Institute (JGI-PGF)"/>
            <person name="Walter F."/>
            <person name="Albersmeier A."/>
            <person name="Kalinowski J."/>
            <person name="Ruckert C."/>
        </authorList>
    </citation>
    <scope>NUCLEOTIDE SEQUENCE</scope>
    <source>
        <strain evidence="2">NBRC 110023</strain>
    </source>
</reference>
<organism evidence="2 3">
    <name type="scientific">Agaribacter marinus</name>
    <dbReference type="NCBI Taxonomy" id="1431249"/>
    <lineage>
        <taxon>Bacteria</taxon>
        <taxon>Pseudomonadati</taxon>
        <taxon>Pseudomonadota</taxon>
        <taxon>Gammaproteobacteria</taxon>
        <taxon>Alteromonadales</taxon>
        <taxon>Alteromonadaceae</taxon>
        <taxon>Agaribacter</taxon>
    </lineage>
</organism>
<reference evidence="2" key="2">
    <citation type="submission" date="2023-01" db="EMBL/GenBank/DDBJ databases">
        <title>Draft genome sequence of Agaribacter marinus strain NBRC 110023.</title>
        <authorList>
            <person name="Sun Q."/>
            <person name="Mori K."/>
        </authorList>
    </citation>
    <scope>NUCLEOTIDE SEQUENCE</scope>
    <source>
        <strain evidence="2">NBRC 110023</strain>
    </source>
</reference>
<dbReference type="Proteomes" id="UP001156601">
    <property type="component" value="Unassembled WGS sequence"/>
</dbReference>
<keyword evidence="1" id="KW-0732">Signal</keyword>
<accession>A0AA37T132</accession>
<dbReference type="RefSeq" id="WP_284218077.1">
    <property type="nucleotide sequence ID" value="NZ_BSOT01000006.1"/>
</dbReference>
<proteinExistence type="predicted"/>
<dbReference type="AlphaFoldDB" id="A0AA37T132"/>
<evidence type="ECO:0000313" key="2">
    <source>
        <dbReference type="EMBL" id="GLR71741.1"/>
    </source>
</evidence>
<gene>
    <name evidence="2" type="ORF">GCM10007852_26490</name>
</gene>
<sequence length="275" mass="28936">MNLKNFNIRLGFFLLVSLFSANTLHAAPLFFDNGGINIVDTDVRPDFLIVDNSTSGDATTVVLADGAQVGTDTVIVDDTSVVVFGSSLVEINGGMIENDAHTYDIAALNMFGGEIGDDILAFDDSIVNVFGGLVGDDVEASDNSFVTLWGGAFNEDIEAFDIASILIFGGMFAADGLGRLDSGLAAFDESTITLFGSDFYVNGTAYMGGLITELSGTISGVLQDGSNFFMPFMQDIAGQISIIETSVEVSEPSPALLAALGLFLILISRKSIQSK</sequence>
<dbReference type="EMBL" id="BSOT01000006">
    <property type="protein sequence ID" value="GLR71741.1"/>
    <property type="molecule type" value="Genomic_DNA"/>
</dbReference>